<reference evidence="3" key="1">
    <citation type="journal article" date="2019" name="bioRxiv">
        <title>Genome diversification in globally distributed novel marine Proteobacteria is linked to environmental adaptation.</title>
        <authorList>
            <person name="Zhou Z."/>
            <person name="Tran P.Q."/>
            <person name="Kieft K."/>
            <person name="Anantharaman K."/>
        </authorList>
    </citation>
    <scope>NUCLEOTIDE SEQUENCE [LARGE SCALE GENOMIC DNA]</scope>
</reference>
<evidence type="ECO:0000313" key="3">
    <source>
        <dbReference type="Proteomes" id="UP000589132"/>
    </source>
</evidence>
<gene>
    <name evidence="2" type="ORF">EYO15_00805</name>
</gene>
<evidence type="ECO:0008006" key="4">
    <source>
        <dbReference type="Google" id="ProtNLM"/>
    </source>
</evidence>
<evidence type="ECO:0000313" key="2">
    <source>
        <dbReference type="EMBL" id="HIA97710.1"/>
    </source>
</evidence>
<protein>
    <recommendedName>
        <fullName evidence="4">Phosphoserine phosphatase</fullName>
    </recommendedName>
</protein>
<dbReference type="InterPro" id="IPR055545">
    <property type="entry name" value="DUF7121"/>
</dbReference>
<sequence length="296" mass="34737">MSQKKNRGQKKPKSEIRLAEERFQNCIGKRNAFNDESRTIRDERDSLHNQRNKVMKEVLNYRKKMEVNKKTKEKHMKSRDAAMAKVKEFNELKQQKRKGRKGAKSVKDTVQAIISEIMAAENRLETTEMTIAKEREVLEKLSILRRSLTDQQKTLTTHEYLHSEVKELDVEIGSEISKSNEEHDAVVSLARLNKELYKKNKELMKEATHLSIEANKKHEEFIVIRKRADGQHAKAMEMLETLRTHRKTAQEERQARWRIVKDHRKNIKKELYDPDKLESIADDALQELLSGGKINL</sequence>
<comment type="caution">
    <text evidence="2">The sequence shown here is derived from an EMBL/GenBank/DDBJ whole genome shotgun (WGS) entry which is preliminary data.</text>
</comment>
<dbReference type="EMBL" id="DTTC01000035">
    <property type="protein sequence ID" value="HIA97710.1"/>
    <property type="molecule type" value="Genomic_DNA"/>
</dbReference>
<keyword evidence="1" id="KW-0175">Coiled coil</keyword>
<evidence type="ECO:0000256" key="1">
    <source>
        <dbReference type="SAM" id="Coils"/>
    </source>
</evidence>
<name>A0A7J4CZZ5_9ARCH</name>
<dbReference type="Proteomes" id="UP000589132">
    <property type="component" value="Unassembled WGS sequence"/>
</dbReference>
<organism evidence="2 3">
    <name type="scientific">Marine Group III euryarchaeote</name>
    <dbReference type="NCBI Taxonomy" id="2173149"/>
    <lineage>
        <taxon>Archaea</taxon>
        <taxon>Methanobacteriati</taxon>
        <taxon>Thermoplasmatota</taxon>
        <taxon>Thermoplasmata</taxon>
        <taxon>Candidatus Thermoprofundales</taxon>
    </lineage>
</organism>
<accession>A0A7J4CZZ5</accession>
<proteinExistence type="predicted"/>
<dbReference type="Pfam" id="PF23435">
    <property type="entry name" value="DUF7121"/>
    <property type="match status" value="1"/>
</dbReference>
<feature type="coiled-coil region" evidence="1">
    <location>
        <begin position="186"/>
        <end position="252"/>
    </location>
</feature>
<dbReference type="AlphaFoldDB" id="A0A7J4CZZ5"/>